<keyword evidence="5" id="KW-1185">Reference proteome</keyword>
<evidence type="ECO:0000256" key="2">
    <source>
        <dbReference type="SAM" id="MobiDB-lite"/>
    </source>
</evidence>
<accession>A0A8T2BEE3</accession>
<feature type="domain" description="DUF8039" evidence="3">
    <location>
        <begin position="276"/>
        <end position="358"/>
    </location>
</feature>
<dbReference type="Pfam" id="PF03004">
    <property type="entry name" value="Transposase_24"/>
    <property type="match status" value="1"/>
</dbReference>
<gene>
    <name evidence="4" type="ORF">ISN45_Aa02g009820</name>
</gene>
<comment type="caution">
    <text evidence="4">The sequence shown here is derived from an EMBL/GenBank/DDBJ whole genome shotgun (WGS) entry which is preliminary data.</text>
</comment>
<dbReference type="InterPro" id="IPR004252">
    <property type="entry name" value="Probable_transposase_24"/>
</dbReference>
<feature type="domain" description="DUF8039" evidence="3">
    <location>
        <begin position="424"/>
        <end position="505"/>
    </location>
</feature>
<proteinExistence type="predicted"/>
<dbReference type="PANTHER" id="PTHR33018">
    <property type="entry name" value="OS10G0338966 PROTEIN-RELATED"/>
    <property type="match status" value="1"/>
</dbReference>
<evidence type="ECO:0000256" key="1">
    <source>
        <dbReference type="SAM" id="Coils"/>
    </source>
</evidence>
<keyword evidence="1" id="KW-0175">Coiled coil</keyword>
<dbReference type="InterPro" id="IPR058352">
    <property type="entry name" value="DUF8039"/>
</dbReference>
<feature type="compositionally biased region" description="Low complexity" evidence="2">
    <location>
        <begin position="381"/>
        <end position="403"/>
    </location>
</feature>
<name>A0A8T2BEE3_9BRAS</name>
<feature type="region of interest" description="Disordered" evidence="2">
    <location>
        <begin position="362"/>
        <end position="425"/>
    </location>
</feature>
<dbReference type="AlphaFoldDB" id="A0A8T2BEE3"/>
<evidence type="ECO:0000313" key="4">
    <source>
        <dbReference type="EMBL" id="KAG7585638.1"/>
    </source>
</evidence>
<feature type="region of interest" description="Disordered" evidence="2">
    <location>
        <begin position="138"/>
        <end position="161"/>
    </location>
</feature>
<dbReference type="Proteomes" id="UP000694240">
    <property type="component" value="Chromosome 7"/>
</dbReference>
<evidence type="ECO:0000313" key="5">
    <source>
        <dbReference type="Proteomes" id="UP000694240"/>
    </source>
</evidence>
<feature type="coiled-coil region" evidence="1">
    <location>
        <begin position="185"/>
        <end position="219"/>
    </location>
</feature>
<dbReference type="EMBL" id="JAEFBK010000007">
    <property type="protein sequence ID" value="KAG7585638.1"/>
    <property type="molecule type" value="Genomic_DNA"/>
</dbReference>
<protein>
    <submittedName>
        <fullName evidence="4">Transposase Tnp1/En/Spm-like</fullName>
    </submittedName>
</protein>
<feature type="compositionally biased region" description="Polar residues" evidence="2">
    <location>
        <begin position="362"/>
        <end position="379"/>
    </location>
</feature>
<reference evidence="4 5" key="1">
    <citation type="submission" date="2020-12" db="EMBL/GenBank/DDBJ databases">
        <title>Concerted genomic and epigenomic changes stabilize Arabidopsis allopolyploids.</title>
        <authorList>
            <person name="Chen Z."/>
        </authorList>
    </citation>
    <scope>NUCLEOTIDE SEQUENCE [LARGE SCALE GENOMIC DNA]</scope>
    <source>
        <strain evidence="4">Allo738</strain>
        <tissue evidence="4">Leaf</tissue>
    </source>
</reference>
<organism evidence="4 5">
    <name type="scientific">Arabidopsis thaliana x Arabidopsis arenosa</name>
    <dbReference type="NCBI Taxonomy" id="1240361"/>
    <lineage>
        <taxon>Eukaryota</taxon>
        <taxon>Viridiplantae</taxon>
        <taxon>Streptophyta</taxon>
        <taxon>Embryophyta</taxon>
        <taxon>Tracheophyta</taxon>
        <taxon>Spermatophyta</taxon>
        <taxon>Magnoliopsida</taxon>
        <taxon>eudicotyledons</taxon>
        <taxon>Gunneridae</taxon>
        <taxon>Pentapetalae</taxon>
        <taxon>rosids</taxon>
        <taxon>malvids</taxon>
        <taxon>Brassicales</taxon>
        <taxon>Brassicaceae</taxon>
        <taxon>Camelineae</taxon>
        <taxon>Arabidopsis</taxon>
    </lineage>
</organism>
<dbReference type="Pfam" id="PF26133">
    <property type="entry name" value="DUF8039"/>
    <property type="match status" value="2"/>
</dbReference>
<sequence length="507" mass="55964">MEYRMSLTVRLSYLKTSSLSVRNIGDQLRWKNIAKDPTVREKVDYTLMGDPYGPGSVKLSSYVGTLAVSDKYKERRSKQIPHTTSRKGMADLLRTCGDPSEVTRLKVWVKSRTKKDDTLVNTNATEKIMKAVELVGSDAPTTTTSSEEDHLSQLLGPDNPGRLRAMGRGMSKTKLACFQVKTKCMTEMQEKQVQLLKKMNELQEELSKMKNQALQILKVLVETATKADAFLWRPATKMFTIEEAVGQIIAWPASKCVLLDKELQIEDIAPLGLRVNSLNKCKLLDLSNDDVIVAEGRWQTQEEIALVNGLPLGPKAVKVFVDSVLQLETFIWRPTIDMIYLENCLMAFVSWPVNKVSFENPSAGQHSASTDIPSGSKSVVGTHSAKTSAKAASTASKSSGSGSESPIETATRPSPPRIMQNGSKENKKCMLMDISGKNRVVAEGRWATNDPNQKVHFVPLGSNAVKVLVDIVKVSDAEVWRQSDEIGIMEDALGTVIAWSEDKVIMA</sequence>
<evidence type="ECO:0000259" key="3">
    <source>
        <dbReference type="Pfam" id="PF26133"/>
    </source>
</evidence>
<dbReference type="PANTHER" id="PTHR33018:SF34">
    <property type="entry name" value="OS02G0472350 PROTEIN"/>
    <property type="match status" value="1"/>
</dbReference>